<sequence length="659" mass="70290">MTSNDSPTLAQSHESLDPPRPFLDTPRESAYGNASNRSSYVDSPLVDASTKEAGGMVAHATSIRRKLVWALGGVAALAVILLAILLPLHFTGHLGSSGEPKGAAVSSSGSGEGGDVPGEADPASPEGLTSGGNGTMLTLDSGEELMYINPFGGYWAYDPEDLYGSYGKANEWTPALNETWTWGQDRVFGVNLGGLFVLEPFIVPALFQKYDGTVDEWTLYTAMAGNGNTEQDFIEMVGAGLNWIRLPIPYWAIQGSVWDGEPFPDGLCWKYILRVISWARKYGIRVNIDVHAVPGSQNGYNHSGKLGQVNFLNGAMGMANAQRLLEYNRILMEFFAQEEYRNVVVMFGIINEPLLARIGRQTLNSFFFQSYSEIRNDITGVGEGHGPYVVIHDGFGSTGAWVGTFDGADRMILDTHPYFAFSGSANNAPIATGMELEDAGGVWPLQACNAWGPMMNRSNTNFGVTVAGEFSCGYNDCGLFVRGVGNGAMYGGDCSLFEDASQWNATLKAGIKTFIMASMDSLNDWFFWTWKIGNSTAGHVQAPLWSYKLGLLEDYVPRDPRTARGASTINNVAGAGAPATALPTYTATAAVPTLTASASFSDARGVGGGDVDGWYATGDNAPAVTAVAGCVYPDPWDALEVALPATTCDDGTASTITAA</sequence>
<evidence type="ECO:0000256" key="2">
    <source>
        <dbReference type="ARBA" id="ARBA00022801"/>
    </source>
</evidence>
<evidence type="ECO:0000256" key="8">
    <source>
        <dbReference type="SAM" id="MobiDB-lite"/>
    </source>
</evidence>
<keyword evidence="5" id="KW-0961">Cell wall biogenesis/degradation</keyword>
<keyword evidence="9" id="KW-0472">Membrane</keyword>
<dbReference type="PANTHER" id="PTHR31297">
    <property type="entry name" value="GLUCAN ENDO-1,6-BETA-GLUCOSIDASE B"/>
    <property type="match status" value="1"/>
</dbReference>
<evidence type="ECO:0000313" key="10">
    <source>
        <dbReference type="EMBL" id="TRM68758.1"/>
    </source>
</evidence>
<dbReference type="EC" id="3.2.1.58" evidence="7"/>
<dbReference type="STRING" id="97359.A0A550CVD7"/>
<dbReference type="InterPro" id="IPR017853">
    <property type="entry name" value="GH"/>
</dbReference>
<protein>
    <recommendedName>
        <fullName evidence="7">glucan 1,3-beta-glucosidase</fullName>
        <ecNumber evidence="7">3.2.1.58</ecNumber>
    </recommendedName>
</protein>
<feature type="compositionally biased region" description="Polar residues" evidence="8">
    <location>
        <begin position="32"/>
        <end position="41"/>
    </location>
</feature>
<keyword evidence="9" id="KW-0812">Transmembrane</keyword>
<dbReference type="GO" id="GO:0009986">
    <property type="term" value="C:cell surface"/>
    <property type="evidence" value="ECO:0007669"/>
    <property type="project" value="TreeGrafter"/>
</dbReference>
<feature type="transmembrane region" description="Helical" evidence="9">
    <location>
        <begin position="67"/>
        <end position="90"/>
    </location>
</feature>
<dbReference type="Gene3D" id="3.20.20.80">
    <property type="entry name" value="Glycosidases"/>
    <property type="match status" value="1"/>
</dbReference>
<keyword evidence="11" id="KW-1185">Reference proteome</keyword>
<dbReference type="GO" id="GO:0071555">
    <property type="term" value="P:cell wall organization"/>
    <property type="evidence" value="ECO:0007669"/>
    <property type="project" value="UniProtKB-KW"/>
</dbReference>
<feature type="compositionally biased region" description="Polar residues" evidence="8">
    <location>
        <begin position="1"/>
        <end position="13"/>
    </location>
</feature>
<evidence type="ECO:0000256" key="6">
    <source>
        <dbReference type="ARBA" id="ARBA00036824"/>
    </source>
</evidence>
<evidence type="ECO:0000256" key="4">
    <source>
        <dbReference type="ARBA" id="ARBA00023295"/>
    </source>
</evidence>
<keyword evidence="3" id="KW-0325">Glycoprotein</keyword>
<dbReference type="OrthoDB" id="62120at2759"/>
<dbReference type="EMBL" id="VDMD01000002">
    <property type="protein sequence ID" value="TRM68758.1"/>
    <property type="molecule type" value="Genomic_DNA"/>
</dbReference>
<comment type="similarity">
    <text evidence="1">Belongs to the glycosyl hydrolase 5 (cellulase A) family.</text>
</comment>
<gene>
    <name evidence="10" type="ORF">BD626DRAFT_555363</name>
</gene>
<evidence type="ECO:0000313" key="11">
    <source>
        <dbReference type="Proteomes" id="UP000320762"/>
    </source>
</evidence>
<reference evidence="10 11" key="1">
    <citation type="journal article" date="2019" name="New Phytol.">
        <title>Comparative genomics reveals unique wood-decay strategies and fruiting body development in the Schizophyllaceae.</title>
        <authorList>
            <person name="Almasi E."/>
            <person name="Sahu N."/>
            <person name="Krizsan K."/>
            <person name="Balint B."/>
            <person name="Kovacs G.M."/>
            <person name="Kiss B."/>
            <person name="Cseklye J."/>
            <person name="Drula E."/>
            <person name="Henrissat B."/>
            <person name="Nagy I."/>
            <person name="Chovatia M."/>
            <person name="Adam C."/>
            <person name="LaButti K."/>
            <person name="Lipzen A."/>
            <person name="Riley R."/>
            <person name="Grigoriev I.V."/>
            <person name="Nagy L.G."/>
        </authorList>
    </citation>
    <scope>NUCLEOTIDE SEQUENCE [LARGE SCALE GENOMIC DNA]</scope>
    <source>
        <strain evidence="10 11">NL-1724</strain>
    </source>
</reference>
<proteinExistence type="inferred from homology"/>
<evidence type="ECO:0000256" key="3">
    <source>
        <dbReference type="ARBA" id="ARBA00023180"/>
    </source>
</evidence>
<evidence type="ECO:0000256" key="5">
    <source>
        <dbReference type="ARBA" id="ARBA00023316"/>
    </source>
</evidence>
<organism evidence="10 11">
    <name type="scientific">Schizophyllum amplum</name>
    <dbReference type="NCBI Taxonomy" id="97359"/>
    <lineage>
        <taxon>Eukaryota</taxon>
        <taxon>Fungi</taxon>
        <taxon>Dikarya</taxon>
        <taxon>Basidiomycota</taxon>
        <taxon>Agaricomycotina</taxon>
        <taxon>Agaricomycetes</taxon>
        <taxon>Agaricomycetidae</taxon>
        <taxon>Agaricales</taxon>
        <taxon>Schizophyllaceae</taxon>
        <taxon>Schizophyllum</taxon>
    </lineage>
</organism>
<dbReference type="GO" id="GO:0004338">
    <property type="term" value="F:glucan exo-1,3-beta-glucosidase activity"/>
    <property type="evidence" value="ECO:0007669"/>
    <property type="project" value="UniProtKB-EC"/>
</dbReference>
<dbReference type="SUPFAM" id="SSF51445">
    <property type="entry name" value="(Trans)glycosidases"/>
    <property type="match status" value="1"/>
</dbReference>
<dbReference type="InterPro" id="IPR050386">
    <property type="entry name" value="Glycosyl_hydrolase_5"/>
</dbReference>
<dbReference type="GO" id="GO:0009251">
    <property type="term" value="P:glucan catabolic process"/>
    <property type="evidence" value="ECO:0007669"/>
    <property type="project" value="TreeGrafter"/>
</dbReference>
<dbReference type="Proteomes" id="UP000320762">
    <property type="component" value="Unassembled WGS sequence"/>
</dbReference>
<feature type="region of interest" description="Disordered" evidence="8">
    <location>
        <begin position="97"/>
        <end position="135"/>
    </location>
</feature>
<dbReference type="PANTHER" id="PTHR31297:SF34">
    <property type="entry name" value="GLUCAN 1,3-BETA-GLUCOSIDASE 2"/>
    <property type="match status" value="1"/>
</dbReference>
<keyword evidence="2 10" id="KW-0378">Hydrolase</keyword>
<dbReference type="AlphaFoldDB" id="A0A550CVD7"/>
<comment type="caution">
    <text evidence="10">The sequence shown here is derived from an EMBL/GenBank/DDBJ whole genome shotgun (WGS) entry which is preliminary data.</text>
</comment>
<evidence type="ECO:0000256" key="9">
    <source>
        <dbReference type="SAM" id="Phobius"/>
    </source>
</evidence>
<comment type="catalytic activity">
    <reaction evidence="6">
        <text>Successive hydrolysis of beta-D-glucose units from the non-reducing ends of (1-&gt;3)-beta-D-glucans, releasing alpha-glucose.</text>
        <dbReference type="EC" id="3.2.1.58"/>
    </reaction>
</comment>
<feature type="region of interest" description="Disordered" evidence="8">
    <location>
        <begin position="1"/>
        <end position="41"/>
    </location>
</feature>
<dbReference type="GO" id="GO:0005576">
    <property type="term" value="C:extracellular region"/>
    <property type="evidence" value="ECO:0007669"/>
    <property type="project" value="TreeGrafter"/>
</dbReference>
<accession>A0A550CVD7</accession>
<keyword evidence="4" id="KW-0326">Glycosidase</keyword>
<evidence type="ECO:0000256" key="7">
    <source>
        <dbReference type="ARBA" id="ARBA00038929"/>
    </source>
</evidence>
<name>A0A550CVD7_9AGAR</name>
<keyword evidence="9" id="KW-1133">Transmembrane helix</keyword>
<evidence type="ECO:0000256" key="1">
    <source>
        <dbReference type="ARBA" id="ARBA00005641"/>
    </source>
</evidence>